<comment type="caution">
    <text evidence="4">The sequence shown here is derived from an EMBL/GenBank/DDBJ whole genome shotgun (WGS) entry which is preliminary data.</text>
</comment>
<dbReference type="SUPFAM" id="SSF50630">
    <property type="entry name" value="Acid proteases"/>
    <property type="match status" value="1"/>
</dbReference>
<organism evidence="4 5">
    <name type="scientific">Aureobasidium pullulans</name>
    <name type="common">Black yeast</name>
    <name type="synonym">Pullularia pullulans</name>
    <dbReference type="NCBI Taxonomy" id="5580"/>
    <lineage>
        <taxon>Eukaryota</taxon>
        <taxon>Fungi</taxon>
        <taxon>Dikarya</taxon>
        <taxon>Ascomycota</taxon>
        <taxon>Pezizomycotina</taxon>
        <taxon>Dothideomycetes</taxon>
        <taxon>Dothideomycetidae</taxon>
        <taxon>Dothideales</taxon>
        <taxon>Saccotheciaceae</taxon>
        <taxon>Aureobasidium</taxon>
    </lineage>
</organism>
<evidence type="ECO:0000259" key="3">
    <source>
        <dbReference type="PROSITE" id="PS51767"/>
    </source>
</evidence>
<dbReference type="PANTHER" id="PTHR47966:SF2">
    <property type="entry name" value="ASPERGILLOPEPSIN-1-RELATED"/>
    <property type="match status" value="1"/>
</dbReference>
<protein>
    <recommendedName>
        <fullName evidence="3">Peptidase A1 domain-containing protein</fullName>
    </recommendedName>
</protein>
<name>A0A4S8WSY5_AURPU</name>
<keyword evidence="2" id="KW-0732">Signal</keyword>
<feature type="signal peptide" evidence="2">
    <location>
        <begin position="1"/>
        <end position="17"/>
    </location>
</feature>
<comment type="similarity">
    <text evidence="1">Belongs to the peptidase A1 family.</text>
</comment>
<sequence length="230" mass="23623">MQDTLVVLAGLAALSAASPLQVSPKVQFTVPQVATNNTNVPAPPIALLKAISKYGGTPPTAVKAVAAAASQSGTVVATSYEATSQQSGHSVYNVNSGKKLTGETWKISYGDGSSASGVVYSDKVVVRAAATSISSAFIADTDNNGLLGLAFSSINTSSLARKLFTVNLKKGAARSYDFGFISTAKYTRAITYVNQFTTTSYAVRTAATVSSSYSAIANTGTTLMLLPNAI</sequence>
<dbReference type="InterPro" id="IPR033121">
    <property type="entry name" value="PEPTIDASE_A1"/>
</dbReference>
<dbReference type="InterPro" id="IPR021109">
    <property type="entry name" value="Peptidase_aspartic_dom_sf"/>
</dbReference>
<feature type="chain" id="PRO_5020243665" description="Peptidase A1 domain-containing protein" evidence="2">
    <location>
        <begin position="18"/>
        <end position="230"/>
    </location>
</feature>
<reference evidence="4 5" key="1">
    <citation type="submission" date="2018-10" db="EMBL/GenBank/DDBJ databases">
        <title>Fifty Aureobasidium pullulans genomes reveal a recombining polyextremotolerant generalist.</title>
        <authorList>
            <person name="Gostincar C."/>
            <person name="Turk M."/>
            <person name="Zajc J."/>
            <person name="Gunde-Cimerman N."/>
        </authorList>
    </citation>
    <scope>NUCLEOTIDE SEQUENCE [LARGE SCALE GENOMIC DNA]</scope>
    <source>
        <strain evidence="4 5">EXF-11013</strain>
    </source>
</reference>
<evidence type="ECO:0000313" key="4">
    <source>
        <dbReference type="EMBL" id="THW27300.1"/>
    </source>
</evidence>
<evidence type="ECO:0000256" key="2">
    <source>
        <dbReference type="SAM" id="SignalP"/>
    </source>
</evidence>
<dbReference type="EMBL" id="QZAL01000448">
    <property type="protein sequence ID" value="THW27300.1"/>
    <property type="molecule type" value="Genomic_DNA"/>
</dbReference>
<dbReference type="PROSITE" id="PS51767">
    <property type="entry name" value="PEPTIDASE_A1"/>
    <property type="match status" value="1"/>
</dbReference>
<proteinExistence type="inferred from homology"/>
<gene>
    <name evidence="4" type="ORF">D6D22_10771</name>
</gene>
<dbReference type="Proteomes" id="UP000310687">
    <property type="component" value="Unassembled WGS sequence"/>
</dbReference>
<dbReference type="GO" id="GO:0006508">
    <property type="term" value="P:proteolysis"/>
    <property type="evidence" value="ECO:0007669"/>
    <property type="project" value="InterPro"/>
</dbReference>
<evidence type="ECO:0000313" key="5">
    <source>
        <dbReference type="Proteomes" id="UP000310687"/>
    </source>
</evidence>
<feature type="domain" description="Peptidase A1" evidence="3">
    <location>
        <begin position="49"/>
        <end position="230"/>
    </location>
</feature>
<dbReference type="Gene3D" id="2.40.70.10">
    <property type="entry name" value="Acid Proteases"/>
    <property type="match status" value="2"/>
</dbReference>
<dbReference type="Pfam" id="PF00026">
    <property type="entry name" value="Asp"/>
    <property type="match status" value="1"/>
</dbReference>
<dbReference type="AlphaFoldDB" id="A0A4S8WSY5"/>
<dbReference type="PANTHER" id="PTHR47966">
    <property type="entry name" value="BETA-SITE APP-CLEAVING ENZYME, ISOFORM A-RELATED"/>
    <property type="match status" value="1"/>
</dbReference>
<dbReference type="GO" id="GO:0004190">
    <property type="term" value="F:aspartic-type endopeptidase activity"/>
    <property type="evidence" value="ECO:0007669"/>
    <property type="project" value="InterPro"/>
</dbReference>
<evidence type="ECO:0000256" key="1">
    <source>
        <dbReference type="ARBA" id="ARBA00007447"/>
    </source>
</evidence>
<dbReference type="InterPro" id="IPR001461">
    <property type="entry name" value="Aspartic_peptidase_A1"/>
</dbReference>
<feature type="non-terminal residue" evidence="4">
    <location>
        <position position="230"/>
    </location>
</feature>
<accession>A0A4S8WSY5</accession>